<keyword evidence="2" id="KW-1185">Reference proteome</keyword>
<dbReference type="KEGG" id="mng:MNEG_0750"/>
<dbReference type="RefSeq" id="XP_013906218.1">
    <property type="nucleotide sequence ID" value="XM_014050764.1"/>
</dbReference>
<evidence type="ECO:0008006" key="3">
    <source>
        <dbReference type="Google" id="ProtNLM"/>
    </source>
</evidence>
<dbReference type="EMBL" id="KK100284">
    <property type="protein sequence ID" value="KIZ07199.1"/>
    <property type="molecule type" value="Genomic_DNA"/>
</dbReference>
<name>A0A0D2LLI0_9CHLO</name>
<reference evidence="1 2" key="1">
    <citation type="journal article" date="2013" name="BMC Genomics">
        <title>Reconstruction of the lipid metabolism for the microalga Monoraphidium neglectum from its genome sequence reveals characteristics suitable for biofuel production.</title>
        <authorList>
            <person name="Bogen C."/>
            <person name="Al-Dilaimi A."/>
            <person name="Albersmeier A."/>
            <person name="Wichmann J."/>
            <person name="Grundmann M."/>
            <person name="Rupp O."/>
            <person name="Lauersen K.J."/>
            <person name="Blifernez-Klassen O."/>
            <person name="Kalinowski J."/>
            <person name="Goesmann A."/>
            <person name="Mussgnug J.H."/>
            <person name="Kruse O."/>
        </authorList>
    </citation>
    <scope>NUCLEOTIDE SEQUENCE [LARGE SCALE GENOMIC DNA]</scope>
    <source>
        <strain evidence="1 2">SAG 48.87</strain>
    </source>
</reference>
<dbReference type="AlphaFoldDB" id="A0A0D2LLI0"/>
<dbReference type="GeneID" id="25726868"/>
<organism evidence="1 2">
    <name type="scientific">Monoraphidium neglectum</name>
    <dbReference type="NCBI Taxonomy" id="145388"/>
    <lineage>
        <taxon>Eukaryota</taxon>
        <taxon>Viridiplantae</taxon>
        <taxon>Chlorophyta</taxon>
        <taxon>core chlorophytes</taxon>
        <taxon>Chlorophyceae</taxon>
        <taxon>CS clade</taxon>
        <taxon>Sphaeropleales</taxon>
        <taxon>Selenastraceae</taxon>
        <taxon>Monoraphidium</taxon>
    </lineage>
</organism>
<dbReference type="OrthoDB" id="542651at2759"/>
<proteinExistence type="predicted"/>
<accession>A0A0D2LLI0</accession>
<dbReference type="Proteomes" id="UP000054498">
    <property type="component" value="Unassembled WGS sequence"/>
</dbReference>
<evidence type="ECO:0000313" key="2">
    <source>
        <dbReference type="Proteomes" id="UP000054498"/>
    </source>
</evidence>
<sequence length="258" mass="27461">MASDCRVVTQAEGGAAAGTTGGAPPQSTDELLAEVGKLASLAHDPATDQAALDAQAERVAQLSAAAGTNKVVAELNDGSFKGYTLSGRTAERFRKVIDLGTMSFKLYQPADLKVKMTSTDSSGVYKGADGSTSQAYVVTAGFNVVEWDGQEGSEAVPTGVSGVSKAISEYRLADDNQARMFITFKRLRLSPASDDPEHLARWLDLLLPHNPTMDPKTGVLEVDLPSKSPEGYLDALVMTEKYQLLQGNYGSRTLLERI</sequence>
<protein>
    <recommendedName>
        <fullName evidence="3">Plastid lipid-associated protein/fibrillin conserved domain-containing protein</fullName>
    </recommendedName>
</protein>
<evidence type="ECO:0000313" key="1">
    <source>
        <dbReference type="EMBL" id="KIZ07199.1"/>
    </source>
</evidence>
<gene>
    <name evidence="1" type="ORF">MNEG_0750</name>
</gene>